<reference evidence="1 2" key="1">
    <citation type="journal article" date="2021" name="J. Hered.">
        <title>A chromosome-level genome assembly of the parasitoid wasp, Cotesia glomerata (Hymenoptera: Braconidae).</title>
        <authorList>
            <person name="Pinto B.J."/>
            <person name="Weis J.J."/>
            <person name="Gamble T."/>
            <person name="Ode P.J."/>
            <person name="Paul R."/>
            <person name="Zaspel J.M."/>
        </authorList>
    </citation>
    <scope>NUCLEOTIDE SEQUENCE [LARGE SCALE GENOMIC DNA]</scope>
    <source>
        <strain evidence="1">CgM1</strain>
    </source>
</reference>
<dbReference type="Proteomes" id="UP000826195">
    <property type="component" value="Unassembled WGS sequence"/>
</dbReference>
<gene>
    <name evidence="1" type="ORF">KQX54_019714</name>
</gene>
<comment type="caution">
    <text evidence="1">The sequence shown here is derived from an EMBL/GenBank/DDBJ whole genome shotgun (WGS) entry which is preliminary data.</text>
</comment>
<dbReference type="EMBL" id="JAHXZJ010000374">
    <property type="protein sequence ID" value="KAH0561822.1"/>
    <property type="molecule type" value="Genomic_DNA"/>
</dbReference>
<sequence>MCFRRCHGCIRGCFVSERKQNKSTLAVGLWVEKKEGGLLASEEQLLRVALRPLELQNPKLDLFESPNQADGLVQTFRINCKPDIHFHIIHIHVVSVVVIRGAMERRVRAPKTISRNNSRKLMLP</sequence>
<organism evidence="1 2">
    <name type="scientific">Cotesia glomerata</name>
    <name type="common">Lepidopteran parasitic wasp</name>
    <name type="synonym">Apanteles glomeratus</name>
    <dbReference type="NCBI Taxonomy" id="32391"/>
    <lineage>
        <taxon>Eukaryota</taxon>
        <taxon>Metazoa</taxon>
        <taxon>Ecdysozoa</taxon>
        <taxon>Arthropoda</taxon>
        <taxon>Hexapoda</taxon>
        <taxon>Insecta</taxon>
        <taxon>Pterygota</taxon>
        <taxon>Neoptera</taxon>
        <taxon>Endopterygota</taxon>
        <taxon>Hymenoptera</taxon>
        <taxon>Apocrita</taxon>
        <taxon>Ichneumonoidea</taxon>
        <taxon>Braconidae</taxon>
        <taxon>Microgastrinae</taxon>
        <taxon>Cotesia</taxon>
    </lineage>
</organism>
<evidence type="ECO:0000313" key="2">
    <source>
        <dbReference type="Proteomes" id="UP000826195"/>
    </source>
</evidence>
<protein>
    <submittedName>
        <fullName evidence="1">Uncharacterized protein</fullName>
    </submittedName>
</protein>
<evidence type="ECO:0000313" key="1">
    <source>
        <dbReference type="EMBL" id="KAH0561822.1"/>
    </source>
</evidence>
<name>A0AAV7IY89_COTGL</name>
<proteinExistence type="predicted"/>
<dbReference type="AlphaFoldDB" id="A0AAV7IY89"/>
<accession>A0AAV7IY89</accession>
<keyword evidence="2" id="KW-1185">Reference proteome</keyword>